<comment type="caution">
    <text evidence="1">The sequence shown here is derived from an EMBL/GenBank/DDBJ whole genome shotgun (WGS) entry which is preliminary data.</text>
</comment>
<organism evidence="1 2">
    <name type="scientific">Pistacia atlantica</name>
    <dbReference type="NCBI Taxonomy" id="434234"/>
    <lineage>
        <taxon>Eukaryota</taxon>
        <taxon>Viridiplantae</taxon>
        <taxon>Streptophyta</taxon>
        <taxon>Embryophyta</taxon>
        <taxon>Tracheophyta</taxon>
        <taxon>Spermatophyta</taxon>
        <taxon>Magnoliopsida</taxon>
        <taxon>eudicotyledons</taxon>
        <taxon>Gunneridae</taxon>
        <taxon>Pentapetalae</taxon>
        <taxon>rosids</taxon>
        <taxon>malvids</taxon>
        <taxon>Sapindales</taxon>
        <taxon>Anacardiaceae</taxon>
        <taxon>Pistacia</taxon>
    </lineage>
</organism>
<reference evidence="2" key="1">
    <citation type="journal article" date="2023" name="G3 (Bethesda)">
        <title>Genome assembly and association tests identify interacting loci associated with vigor, precocity, and sex in interspecific pistachio rootstocks.</title>
        <authorList>
            <person name="Palmer W."/>
            <person name="Jacygrad E."/>
            <person name="Sagayaradj S."/>
            <person name="Cavanaugh K."/>
            <person name="Han R."/>
            <person name="Bertier L."/>
            <person name="Beede B."/>
            <person name="Kafkas S."/>
            <person name="Golino D."/>
            <person name="Preece J."/>
            <person name="Michelmore R."/>
        </authorList>
    </citation>
    <scope>NUCLEOTIDE SEQUENCE [LARGE SCALE GENOMIC DNA]</scope>
</reference>
<proteinExistence type="predicted"/>
<dbReference type="EMBL" id="CM047905">
    <property type="protein sequence ID" value="KAJ0087845.1"/>
    <property type="molecule type" value="Genomic_DNA"/>
</dbReference>
<gene>
    <name evidence="1" type="ORF">Patl1_32639</name>
</gene>
<keyword evidence="2" id="KW-1185">Reference proteome</keyword>
<evidence type="ECO:0000313" key="1">
    <source>
        <dbReference type="EMBL" id="KAJ0087845.1"/>
    </source>
</evidence>
<sequence length="220" mass="24975">MATTVVETTANRRQDDDMIGSFLATSFSIDLGDWVIMWICGRFVEDGWFWNFFLFLARFDGSKVVVVRFDDLRLVFGLIGIGWRFCVLMVANMATIGKAKGKFNMYIPTWYQSLSMDQRMETLENAIQSLSNGQQALLHLMIEFMSQVNSKIDQFSNHTRGETSKNKEVSYNPSSNNHNHASGVTYTPKLVKLDFLVMMARKIPSVGSVGPSNFSNSIRH</sequence>
<dbReference type="Proteomes" id="UP001164250">
    <property type="component" value="Chromosome 9"/>
</dbReference>
<accession>A0ACC1AMA8</accession>
<evidence type="ECO:0000313" key="2">
    <source>
        <dbReference type="Proteomes" id="UP001164250"/>
    </source>
</evidence>
<name>A0ACC1AMA8_9ROSI</name>
<protein>
    <submittedName>
        <fullName evidence="1">Uncharacterized protein</fullName>
    </submittedName>
</protein>